<accession>A0AAD7W4U5</accession>
<organism evidence="4 5">
    <name type="scientific">Aldrovandia affinis</name>
    <dbReference type="NCBI Taxonomy" id="143900"/>
    <lineage>
        <taxon>Eukaryota</taxon>
        <taxon>Metazoa</taxon>
        <taxon>Chordata</taxon>
        <taxon>Craniata</taxon>
        <taxon>Vertebrata</taxon>
        <taxon>Euteleostomi</taxon>
        <taxon>Actinopterygii</taxon>
        <taxon>Neopterygii</taxon>
        <taxon>Teleostei</taxon>
        <taxon>Notacanthiformes</taxon>
        <taxon>Halosauridae</taxon>
        <taxon>Aldrovandia</taxon>
    </lineage>
</organism>
<dbReference type="InterPro" id="IPR001811">
    <property type="entry name" value="Chemokine_IL8-like_dom"/>
</dbReference>
<reference evidence="4" key="1">
    <citation type="journal article" date="2023" name="Science">
        <title>Genome structures resolve the early diversification of teleost fishes.</title>
        <authorList>
            <person name="Parey E."/>
            <person name="Louis A."/>
            <person name="Montfort J."/>
            <person name="Bouchez O."/>
            <person name="Roques C."/>
            <person name="Iampietro C."/>
            <person name="Lluch J."/>
            <person name="Castinel A."/>
            <person name="Donnadieu C."/>
            <person name="Desvignes T."/>
            <person name="Floi Bucao C."/>
            <person name="Jouanno E."/>
            <person name="Wen M."/>
            <person name="Mejri S."/>
            <person name="Dirks R."/>
            <person name="Jansen H."/>
            <person name="Henkel C."/>
            <person name="Chen W.J."/>
            <person name="Zahm M."/>
            <person name="Cabau C."/>
            <person name="Klopp C."/>
            <person name="Thompson A.W."/>
            <person name="Robinson-Rechavi M."/>
            <person name="Braasch I."/>
            <person name="Lecointre G."/>
            <person name="Bobe J."/>
            <person name="Postlethwait J.H."/>
            <person name="Berthelot C."/>
            <person name="Roest Crollius H."/>
            <person name="Guiguen Y."/>
        </authorList>
    </citation>
    <scope>NUCLEOTIDE SEQUENCE</scope>
    <source>
        <strain evidence="4">NC1722</strain>
    </source>
</reference>
<dbReference type="Pfam" id="PF00048">
    <property type="entry name" value="IL8"/>
    <property type="match status" value="1"/>
</dbReference>
<comment type="caution">
    <text evidence="4">The sequence shown here is derived from an EMBL/GenBank/DDBJ whole genome shotgun (WGS) entry which is preliminary data.</text>
</comment>
<feature type="signal peptide" evidence="2">
    <location>
        <begin position="1"/>
        <end position="27"/>
    </location>
</feature>
<keyword evidence="5" id="KW-1185">Reference proteome</keyword>
<dbReference type="EMBL" id="JAINUG010000274">
    <property type="protein sequence ID" value="KAJ8384311.1"/>
    <property type="molecule type" value="Genomic_DNA"/>
</dbReference>
<evidence type="ECO:0000313" key="4">
    <source>
        <dbReference type="EMBL" id="KAJ8384311.1"/>
    </source>
</evidence>
<name>A0AAD7W4U5_9TELE</name>
<protein>
    <recommendedName>
        <fullName evidence="3">Chemokine interleukin-8-like domain-containing protein</fullName>
    </recommendedName>
</protein>
<dbReference type="AlphaFoldDB" id="A0AAD7W4U5"/>
<dbReference type="GO" id="GO:0006955">
    <property type="term" value="P:immune response"/>
    <property type="evidence" value="ECO:0007669"/>
    <property type="project" value="InterPro"/>
</dbReference>
<feature type="chain" id="PRO_5041903470" description="Chemokine interleukin-8-like domain-containing protein" evidence="2">
    <location>
        <begin position="28"/>
        <end position="101"/>
    </location>
</feature>
<evidence type="ECO:0000256" key="1">
    <source>
        <dbReference type="ARBA" id="ARBA00022514"/>
    </source>
</evidence>
<dbReference type="Gene3D" id="2.40.50.40">
    <property type="match status" value="1"/>
</dbReference>
<sequence length="101" mass="11475">MLTFGGPMRTIAVVAVILSLTVIGTDGNKAHNCCTEVSTQNITVPILGYRIQRRDLPCVRAIIFETEEGEICSHWKQDWVFKKVQEIERERKRQRASTASQ</sequence>
<dbReference type="GO" id="GO:0008009">
    <property type="term" value="F:chemokine activity"/>
    <property type="evidence" value="ECO:0007669"/>
    <property type="project" value="InterPro"/>
</dbReference>
<dbReference type="SUPFAM" id="SSF54117">
    <property type="entry name" value="Interleukin 8-like chemokines"/>
    <property type="match status" value="1"/>
</dbReference>
<feature type="domain" description="Chemokine interleukin-8-like" evidence="3">
    <location>
        <begin position="32"/>
        <end position="85"/>
    </location>
</feature>
<evidence type="ECO:0000313" key="5">
    <source>
        <dbReference type="Proteomes" id="UP001221898"/>
    </source>
</evidence>
<proteinExistence type="predicted"/>
<keyword evidence="2" id="KW-0732">Signal</keyword>
<dbReference type="InterPro" id="IPR036048">
    <property type="entry name" value="Interleukin_8-like_sf"/>
</dbReference>
<evidence type="ECO:0000259" key="3">
    <source>
        <dbReference type="Pfam" id="PF00048"/>
    </source>
</evidence>
<evidence type="ECO:0000256" key="2">
    <source>
        <dbReference type="SAM" id="SignalP"/>
    </source>
</evidence>
<dbReference type="GO" id="GO:0005615">
    <property type="term" value="C:extracellular space"/>
    <property type="evidence" value="ECO:0007669"/>
    <property type="project" value="UniProtKB-KW"/>
</dbReference>
<gene>
    <name evidence="4" type="ORF">AAFF_G00206680</name>
</gene>
<dbReference type="Proteomes" id="UP001221898">
    <property type="component" value="Unassembled WGS sequence"/>
</dbReference>
<keyword evidence="1" id="KW-0202">Cytokine</keyword>